<reference evidence="2" key="1">
    <citation type="journal article" date="2014" name="Int. J. Syst. Evol. Microbiol.">
        <title>Complete genome sequence of Corynebacterium casei LMG S-19264T (=DSM 44701T), isolated from a smear-ripened cheese.</title>
        <authorList>
            <consortium name="US DOE Joint Genome Institute (JGI-PGF)"/>
            <person name="Walter F."/>
            <person name="Albersmeier A."/>
            <person name="Kalinowski J."/>
            <person name="Ruckert C."/>
        </authorList>
    </citation>
    <scope>NUCLEOTIDE SEQUENCE</scope>
    <source>
        <strain evidence="2">CGMCC 4.7110</strain>
    </source>
</reference>
<dbReference type="PANTHER" id="PTHR35400:SF3">
    <property type="entry name" value="SLL1072 PROTEIN"/>
    <property type="match status" value="1"/>
</dbReference>
<proteinExistence type="predicted"/>
<dbReference type="CDD" id="cd06260">
    <property type="entry name" value="DUF820-like"/>
    <property type="match status" value="1"/>
</dbReference>
<dbReference type="EMBL" id="BMML01000014">
    <property type="protein sequence ID" value="GGN24599.1"/>
    <property type="molecule type" value="Genomic_DNA"/>
</dbReference>
<evidence type="ECO:0000259" key="1">
    <source>
        <dbReference type="Pfam" id="PF05685"/>
    </source>
</evidence>
<dbReference type="InterPro" id="IPR012296">
    <property type="entry name" value="Nuclease_put_TT1808"/>
</dbReference>
<dbReference type="Gene3D" id="3.90.1570.10">
    <property type="entry name" value="tt1808, chain A"/>
    <property type="match status" value="1"/>
</dbReference>
<dbReference type="Pfam" id="PF05685">
    <property type="entry name" value="Uma2"/>
    <property type="match status" value="1"/>
</dbReference>
<protein>
    <submittedName>
        <fullName evidence="2">Membrane protein</fullName>
    </submittedName>
</protein>
<dbReference type="Proteomes" id="UP000653411">
    <property type="component" value="Unassembled WGS sequence"/>
</dbReference>
<reference evidence="2" key="2">
    <citation type="submission" date="2020-09" db="EMBL/GenBank/DDBJ databases">
        <authorList>
            <person name="Sun Q."/>
            <person name="Zhou Y."/>
        </authorList>
    </citation>
    <scope>NUCLEOTIDE SEQUENCE</scope>
    <source>
        <strain evidence="2">CGMCC 4.7110</strain>
    </source>
</reference>
<keyword evidence="3" id="KW-1185">Reference proteome</keyword>
<dbReference type="AlphaFoldDB" id="A0A917XI39"/>
<evidence type="ECO:0000313" key="2">
    <source>
        <dbReference type="EMBL" id="GGN24599.1"/>
    </source>
</evidence>
<dbReference type="PANTHER" id="PTHR35400">
    <property type="entry name" value="SLR1083 PROTEIN"/>
    <property type="match status" value="1"/>
</dbReference>
<evidence type="ECO:0000313" key="3">
    <source>
        <dbReference type="Proteomes" id="UP000653411"/>
    </source>
</evidence>
<sequence length="190" mass="20685">MTLTEAADMFGDRMPGYRVEIIGGQLLVTPPPDGPHGEVLTDLMVPFLAAGLHGKQSKVIQGIGLSLPEGPEDYAIPDLSLVDSDYVDHRTENGCYDPACFRLVLEVTSNNYQQDLRTKVAVYAKAMIPVYVIVDRKHKRLHVLTDLTEDAYATHRVHAPGEIVSLPDLIGATVSLDVGQILEVGNPTPN</sequence>
<name>A0A917XI39_9ACTN</name>
<organism evidence="2 3">
    <name type="scientific">Streptomyces fuscichromogenes</name>
    <dbReference type="NCBI Taxonomy" id="1324013"/>
    <lineage>
        <taxon>Bacteria</taxon>
        <taxon>Bacillati</taxon>
        <taxon>Actinomycetota</taxon>
        <taxon>Actinomycetes</taxon>
        <taxon>Kitasatosporales</taxon>
        <taxon>Streptomycetaceae</taxon>
        <taxon>Streptomyces</taxon>
    </lineage>
</organism>
<gene>
    <name evidence="2" type="ORF">GCM10011578_057990</name>
</gene>
<comment type="caution">
    <text evidence="2">The sequence shown here is derived from an EMBL/GenBank/DDBJ whole genome shotgun (WGS) entry which is preliminary data.</text>
</comment>
<accession>A0A917XI39</accession>
<dbReference type="InterPro" id="IPR011335">
    <property type="entry name" value="Restrct_endonuc-II-like"/>
</dbReference>
<dbReference type="InterPro" id="IPR008538">
    <property type="entry name" value="Uma2"/>
</dbReference>
<dbReference type="SUPFAM" id="SSF52980">
    <property type="entry name" value="Restriction endonuclease-like"/>
    <property type="match status" value="1"/>
</dbReference>
<feature type="domain" description="Putative restriction endonuclease" evidence="1">
    <location>
        <begin position="14"/>
        <end position="178"/>
    </location>
</feature>